<dbReference type="AlphaFoldDB" id="A0AAD1X8G7"/>
<evidence type="ECO:0000313" key="2">
    <source>
        <dbReference type="Proteomes" id="UP001295684"/>
    </source>
</evidence>
<dbReference type="EMBL" id="CAMPGE010005953">
    <property type="protein sequence ID" value="CAI2364799.1"/>
    <property type="molecule type" value="Genomic_DNA"/>
</dbReference>
<keyword evidence="2" id="KW-1185">Reference proteome</keyword>
<proteinExistence type="predicted"/>
<sequence>MGACFSGKYSKDYTEQGTIELRKDYQESEGGNEKPKVKKSSTEFYSQLDDTVFSEDLCREIDLYTQEQEKRTFKGENMTFQNEIPKLAMHIEGFYEVTWRRIETVKMNAPSGWKSIFNLVNEKIEKENEFLHELLKRQKTLSNPKKMMTHYFNFIGCTLDRITTALNLKHKTKHRRTFKNRLRSYFLKRVEIILKSSKKKPKTQKELVKIIADEVRQGRCDQGLLDEIDRIRMNEEEKEGRGMTDSDQQESRVIINSSETSLKSQFSSLSFSNNISSGRKYKERIMKKSTGGKSTVLESIFEDKD</sequence>
<name>A0AAD1X8G7_EUPCR</name>
<dbReference type="Proteomes" id="UP001295684">
    <property type="component" value="Unassembled WGS sequence"/>
</dbReference>
<organism evidence="1 2">
    <name type="scientific">Euplotes crassus</name>
    <dbReference type="NCBI Taxonomy" id="5936"/>
    <lineage>
        <taxon>Eukaryota</taxon>
        <taxon>Sar</taxon>
        <taxon>Alveolata</taxon>
        <taxon>Ciliophora</taxon>
        <taxon>Intramacronucleata</taxon>
        <taxon>Spirotrichea</taxon>
        <taxon>Hypotrichia</taxon>
        <taxon>Euplotida</taxon>
        <taxon>Euplotidae</taxon>
        <taxon>Moneuplotes</taxon>
    </lineage>
</organism>
<evidence type="ECO:0000313" key="1">
    <source>
        <dbReference type="EMBL" id="CAI2364799.1"/>
    </source>
</evidence>
<comment type="caution">
    <text evidence="1">The sequence shown here is derived from an EMBL/GenBank/DDBJ whole genome shotgun (WGS) entry which is preliminary data.</text>
</comment>
<accession>A0AAD1X8G7</accession>
<protein>
    <submittedName>
        <fullName evidence="1">Uncharacterized protein</fullName>
    </submittedName>
</protein>
<reference evidence="1" key="1">
    <citation type="submission" date="2023-07" db="EMBL/GenBank/DDBJ databases">
        <authorList>
            <consortium name="AG Swart"/>
            <person name="Singh M."/>
            <person name="Singh A."/>
            <person name="Seah K."/>
            <person name="Emmerich C."/>
        </authorList>
    </citation>
    <scope>NUCLEOTIDE SEQUENCE</scope>
    <source>
        <strain evidence="1">DP1</strain>
    </source>
</reference>
<gene>
    <name evidence="1" type="ORF">ECRASSUSDP1_LOCUS6147</name>
</gene>